<dbReference type="AlphaFoldDB" id="A0AAE3QF63"/>
<gene>
    <name evidence="2" type="ORF">MRS75_12435</name>
</gene>
<evidence type="ECO:0000313" key="2">
    <source>
        <dbReference type="EMBL" id="MDI7922890.1"/>
    </source>
</evidence>
<dbReference type="EMBL" id="JALDYZ010000006">
    <property type="protein sequence ID" value="MDI7922890.1"/>
    <property type="molecule type" value="Genomic_DNA"/>
</dbReference>
<dbReference type="RefSeq" id="WP_311789469.1">
    <property type="nucleotide sequence ID" value="NZ_JALDYY010000031.1"/>
</dbReference>
<reference evidence="2" key="1">
    <citation type="submission" date="2022-03" db="EMBL/GenBank/DDBJ databases">
        <title>Fererhizobium litorale gen. nov., sp. nov., isolated from sandy sediments of the Sea of Japan seashore.</title>
        <authorList>
            <person name="Romanenko L."/>
            <person name="Kurilenko V."/>
            <person name="Otstavnykh N."/>
            <person name="Svetashev V."/>
            <person name="Tekutyeva L."/>
            <person name="Isaeva M."/>
            <person name="Mikhailov V."/>
        </authorList>
    </citation>
    <scope>NUCLEOTIDE SEQUENCE</scope>
    <source>
        <strain evidence="2">KMM 9576</strain>
    </source>
</reference>
<keyword evidence="3" id="KW-1185">Reference proteome</keyword>
<organism evidence="2 3">
    <name type="scientific">Ferirhizobium litorale</name>
    <dbReference type="NCBI Taxonomy" id="2927786"/>
    <lineage>
        <taxon>Bacteria</taxon>
        <taxon>Pseudomonadati</taxon>
        <taxon>Pseudomonadota</taxon>
        <taxon>Alphaproteobacteria</taxon>
        <taxon>Hyphomicrobiales</taxon>
        <taxon>Rhizobiaceae</taxon>
        <taxon>Ferirhizobium</taxon>
    </lineage>
</organism>
<comment type="caution">
    <text evidence="2">The sequence shown here is derived from an EMBL/GenBank/DDBJ whole genome shotgun (WGS) entry which is preliminary data.</text>
</comment>
<feature type="chain" id="PRO_5041937996" evidence="1">
    <location>
        <begin position="26"/>
        <end position="240"/>
    </location>
</feature>
<dbReference type="Proteomes" id="UP001161580">
    <property type="component" value="Unassembled WGS sequence"/>
</dbReference>
<evidence type="ECO:0000313" key="3">
    <source>
        <dbReference type="Proteomes" id="UP001161580"/>
    </source>
</evidence>
<evidence type="ECO:0000256" key="1">
    <source>
        <dbReference type="SAM" id="SignalP"/>
    </source>
</evidence>
<accession>A0AAE3QF63</accession>
<feature type="signal peptide" evidence="1">
    <location>
        <begin position="1"/>
        <end position="25"/>
    </location>
</feature>
<keyword evidence="1" id="KW-0732">Signal</keyword>
<proteinExistence type="predicted"/>
<protein>
    <submittedName>
        <fullName evidence="2">Uncharacterized protein</fullName>
    </submittedName>
</protein>
<sequence>MTRKQVFCLLLAGTLGFLNGAAALAQEAARKPHVPLEKTIGQTSHQAPMSSLLVLNADGAKLEGNKLTLTGVASSTIVFSDRPVRAAGHLATDELVKQWGEGPDNFVKDPPNATISVLGGGSDVSDAVLTLKTPTLEGTTLTFDVAVLEGNLDGASGPAALFIDHWRGWNNAAWYGAGLATGAALGVAATRPYYPPHYYRPYYYAPVVERPCPPGYWLGPWGHCRDTPYHGRLPGGGWQP</sequence>
<name>A0AAE3QF63_9HYPH</name>